<dbReference type="InterPro" id="IPR017900">
    <property type="entry name" value="4Fe4S_Fe_S_CS"/>
</dbReference>
<keyword evidence="4" id="KW-0411">Iron-sulfur</keyword>
<dbReference type="CDD" id="cd10554">
    <property type="entry name" value="HycB_like"/>
    <property type="match status" value="1"/>
</dbReference>
<keyword evidence="3" id="KW-0408">Iron</keyword>
<keyword evidence="6" id="KW-0560">Oxidoreductase</keyword>
<name>A0ABP2AQK5_SARVE</name>
<reference evidence="6 7" key="1">
    <citation type="submission" date="2015-09" db="EMBL/GenBank/DDBJ databases">
        <authorList>
            <consortium name="Pathogen Informatics"/>
            <person name="Wu L."/>
            <person name="Ma J."/>
        </authorList>
    </citation>
    <scope>NUCLEOTIDE SEQUENCE [LARGE SCALE GENOMIC DNA]</scope>
    <source>
        <strain evidence="6 7">2789STDY5834858</strain>
    </source>
</reference>
<feature type="domain" description="4Fe-4S ferredoxin-type" evidence="5">
    <location>
        <begin position="87"/>
        <end position="116"/>
    </location>
</feature>
<evidence type="ECO:0000256" key="3">
    <source>
        <dbReference type="ARBA" id="ARBA00023004"/>
    </source>
</evidence>
<keyword evidence="1" id="KW-0004">4Fe-4S</keyword>
<evidence type="ECO:0000313" key="6">
    <source>
        <dbReference type="EMBL" id="CUN40455.1"/>
    </source>
</evidence>
<evidence type="ECO:0000256" key="1">
    <source>
        <dbReference type="ARBA" id="ARBA00022485"/>
    </source>
</evidence>
<dbReference type="EC" id="1.-.-.-" evidence="6"/>
<accession>A0ABP2AQK5</accession>
<keyword evidence="7" id="KW-1185">Reference proteome</keyword>
<dbReference type="RefSeq" id="WP_055256924.1">
    <property type="nucleotide sequence ID" value="NZ_CABIXL010000001.1"/>
</dbReference>
<dbReference type="SUPFAM" id="SSF54862">
    <property type="entry name" value="4Fe-4S ferredoxins"/>
    <property type="match status" value="1"/>
</dbReference>
<evidence type="ECO:0000259" key="5">
    <source>
        <dbReference type="PROSITE" id="PS51379"/>
    </source>
</evidence>
<dbReference type="Proteomes" id="UP000095488">
    <property type="component" value="Unassembled WGS sequence"/>
</dbReference>
<keyword evidence="2" id="KW-0479">Metal-binding</keyword>
<dbReference type="PANTHER" id="PTHR42859">
    <property type="entry name" value="OXIDOREDUCTASE"/>
    <property type="match status" value="1"/>
</dbReference>
<evidence type="ECO:0000256" key="2">
    <source>
        <dbReference type="ARBA" id="ARBA00022723"/>
    </source>
</evidence>
<dbReference type="PANTHER" id="PTHR42859:SF16">
    <property type="entry name" value="FORMATE HYDROGENLYASE SUBUNIT 2-RELATED"/>
    <property type="match status" value="1"/>
</dbReference>
<dbReference type="EMBL" id="CYZR01000001">
    <property type="protein sequence ID" value="CUN40455.1"/>
    <property type="molecule type" value="Genomic_DNA"/>
</dbReference>
<dbReference type="InterPro" id="IPR050294">
    <property type="entry name" value="RnfB_subfamily"/>
</dbReference>
<protein>
    <submittedName>
        <fullName evidence="6">Hydrogenase-4 component A</fullName>
        <ecNumber evidence="6">1.-.-.-</ecNumber>
    </submittedName>
</protein>
<evidence type="ECO:0000256" key="4">
    <source>
        <dbReference type="ARBA" id="ARBA00023014"/>
    </source>
</evidence>
<dbReference type="Pfam" id="PF13247">
    <property type="entry name" value="Fer4_11"/>
    <property type="match status" value="1"/>
</dbReference>
<sequence>MKNKVNSFVIADHNKCVGCKLCEVACSNVHSKNEEARKTISARKGPIIPRIFVTKIGKVKMPIQCRHCEDMPCGKVCPVNAIKKVDNKVILDESICIGCKTCAVACPFGAIEMTTIDKDTENERTIALKCDLCANSDSPACVKVCPKKALRLVNPKEEENRKREEVVKTLRNVVQGL</sequence>
<organism evidence="6 7">
    <name type="scientific">Sarcina ventriculi</name>
    <name type="common">Clostridium ventriculi</name>
    <dbReference type="NCBI Taxonomy" id="1267"/>
    <lineage>
        <taxon>Bacteria</taxon>
        <taxon>Bacillati</taxon>
        <taxon>Bacillota</taxon>
        <taxon>Clostridia</taxon>
        <taxon>Eubacteriales</taxon>
        <taxon>Clostridiaceae</taxon>
        <taxon>Sarcina</taxon>
    </lineage>
</organism>
<dbReference type="GO" id="GO:0016491">
    <property type="term" value="F:oxidoreductase activity"/>
    <property type="evidence" value="ECO:0007669"/>
    <property type="project" value="UniProtKB-KW"/>
</dbReference>
<comment type="caution">
    <text evidence="6">The sequence shown here is derived from an EMBL/GenBank/DDBJ whole genome shotgun (WGS) entry which is preliminary data.</text>
</comment>
<dbReference type="PROSITE" id="PS00198">
    <property type="entry name" value="4FE4S_FER_1"/>
    <property type="match status" value="1"/>
</dbReference>
<dbReference type="InterPro" id="IPR017896">
    <property type="entry name" value="4Fe4S_Fe-S-bd"/>
</dbReference>
<proteinExistence type="predicted"/>
<evidence type="ECO:0000313" key="7">
    <source>
        <dbReference type="Proteomes" id="UP000095488"/>
    </source>
</evidence>
<dbReference type="PROSITE" id="PS51379">
    <property type="entry name" value="4FE4S_FER_2"/>
    <property type="match status" value="2"/>
</dbReference>
<gene>
    <name evidence="6" type="primary">hyfA</name>
    <name evidence="6" type="ORF">ERS852473_00019</name>
</gene>
<feature type="domain" description="4Fe-4S ferredoxin-type" evidence="5">
    <location>
        <begin position="6"/>
        <end position="35"/>
    </location>
</feature>
<dbReference type="Gene3D" id="3.30.70.20">
    <property type="match status" value="2"/>
</dbReference>